<keyword evidence="3" id="KW-1185">Reference proteome</keyword>
<dbReference type="InterPro" id="IPR029058">
    <property type="entry name" value="AB_hydrolase_fold"/>
</dbReference>
<sequence>MIWFLIFLFVIGLVAIWPFAREAMRQPMNDAARQDAPGEFATLSQGVTHFRWIGPARGPVAVCVHGLTTPSMVWDAVAQGLALMGFRVLVYDLYGRGYSDRVPGLQDQDFFIRQLDDLLAAQGVQDDITLLGYSMGGAIVSAYTARNPGRVRRMILLAPAGMGHDLGKLAKFTRDTPILGDWLMLLRYPALHKKGTEAERALPTEVAGIIDYQQAELGKRGFVPAVLSSMRGILPRPLEQEHRAISREGISVMAIWGRDDTVIPISAMGRLAQWNRMARQDVIDGAGHGLTYTHASAIVRAIEAGIAAEVAGD</sequence>
<dbReference type="Proteomes" id="UP001597151">
    <property type="component" value="Unassembled WGS sequence"/>
</dbReference>
<dbReference type="SUPFAM" id="SSF53474">
    <property type="entry name" value="alpha/beta-Hydrolases"/>
    <property type="match status" value="1"/>
</dbReference>
<gene>
    <name evidence="2" type="ORF">ACFQ3C_09330</name>
</gene>
<proteinExistence type="predicted"/>
<comment type="caution">
    <text evidence="2">The sequence shown here is derived from an EMBL/GenBank/DDBJ whole genome shotgun (WGS) entry which is preliminary data.</text>
</comment>
<dbReference type="Gene3D" id="3.40.50.1820">
    <property type="entry name" value="alpha/beta hydrolase"/>
    <property type="match status" value="1"/>
</dbReference>
<dbReference type="InterPro" id="IPR022742">
    <property type="entry name" value="Hydrolase_4"/>
</dbReference>
<keyword evidence="2" id="KW-0378">Hydrolase</keyword>
<dbReference type="GO" id="GO:0016787">
    <property type="term" value="F:hydrolase activity"/>
    <property type="evidence" value="ECO:0007669"/>
    <property type="project" value="UniProtKB-KW"/>
</dbReference>
<dbReference type="InterPro" id="IPR000073">
    <property type="entry name" value="AB_hydrolase_1"/>
</dbReference>
<evidence type="ECO:0000313" key="3">
    <source>
        <dbReference type="Proteomes" id="UP001597151"/>
    </source>
</evidence>
<reference evidence="3" key="1">
    <citation type="journal article" date="2019" name="Int. J. Syst. Evol. Microbiol.">
        <title>The Global Catalogue of Microorganisms (GCM) 10K type strain sequencing project: providing services to taxonomists for standard genome sequencing and annotation.</title>
        <authorList>
            <consortium name="The Broad Institute Genomics Platform"/>
            <consortium name="The Broad Institute Genome Sequencing Center for Infectious Disease"/>
            <person name="Wu L."/>
            <person name="Ma J."/>
        </authorList>
    </citation>
    <scope>NUCLEOTIDE SEQUENCE [LARGE SCALE GENOMIC DNA]</scope>
    <source>
        <strain evidence="3">CCUG 55328</strain>
    </source>
</reference>
<feature type="domain" description="Serine aminopeptidase S33" evidence="1">
    <location>
        <begin position="61"/>
        <end position="290"/>
    </location>
</feature>
<dbReference type="EMBL" id="JBHTKR010000003">
    <property type="protein sequence ID" value="MFD1194870.1"/>
    <property type="molecule type" value="Genomic_DNA"/>
</dbReference>
<name>A0ABW3TGM5_9RHOB</name>
<dbReference type="InterPro" id="IPR050228">
    <property type="entry name" value="Carboxylesterase_BioH"/>
</dbReference>
<dbReference type="PRINTS" id="PR00111">
    <property type="entry name" value="ABHYDROLASE"/>
</dbReference>
<protein>
    <submittedName>
        <fullName evidence="2">Alpha/beta fold hydrolase</fullName>
    </submittedName>
</protein>
<dbReference type="PANTHER" id="PTHR43194">
    <property type="entry name" value="HYDROLASE ALPHA/BETA FOLD FAMILY"/>
    <property type="match status" value="1"/>
</dbReference>
<dbReference type="RefSeq" id="WP_380790905.1">
    <property type="nucleotide sequence ID" value="NZ_JBHTKR010000003.1"/>
</dbReference>
<accession>A0ABW3TGM5</accession>
<evidence type="ECO:0000313" key="2">
    <source>
        <dbReference type="EMBL" id="MFD1194870.1"/>
    </source>
</evidence>
<evidence type="ECO:0000259" key="1">
    <source>
        <dbReference type="Pfam" id="PF12146"/>
    </source>
</evidence>
<dbReference type="Pfam" id="PF12146">
    <property type="entry name" value="Hydrolase_4"/>
    <property type="match status" value="1"/>
</dbReference>
<organism evidence="2 3">
    <name type="scientific">Seohaeicola saemankumensis</name>
    <dbReference type="NCBI Taxonomy" id="481181"/>
    <lineage>
        <taxon>Bacteria</taxon>
        <taxon>Pseudomonadati</taxon>
        <taxon>Pseudomonadota</taxon>
        <taxon>Alphaproteobacteria</taxon>
        <taxon>Rhodobacterales</taxon>
        <taxon>Roseobacteraceae</taxon>
        <taxon>Seohaeicola</taxon>
    </lineage>
</organism>
<dbReference type="PANTHER" id="PTHR43194:SF2">
    <property type="entry name" value="PEROXISOMAL MEMBRANE PROTEIN LPX1"/>
    <property type="match status" value="1"/>
</dbReference>